<dbReference type="Proteomes" id="UP000093501">
    <property type="component" value="Unassembled WGS sequence"/>
</dbReference>
<feature type="transmembrane region" description="Helical" evidence="7">
    <location>
        <begin position="18"/>
        <end position="39"/>
    </location>
</feature>
<comment type="caution">
    <text evidence="9">The sequence shown here is derived from an EMBL/GenBank/DDBJ whole genome shotgun (WGS) entry which is preliminary data.</text>
</comment>
<dbReference type="Gene3D" id="1.20.1250.20">
    <property type="entry name" value="MFS general substrate transporter like domains"/>
    <property type="match status" value="1"/>
</dbReference>
<feature type="transmembrane region" description="Helical" evidence="7">
    <location>
        <begin position="309"/>
        <end position="332"/>
    </location>
</feature>
<dbReference type="InterPro" id="IPR005829">
    <property type="entry name" value="Sugar_transporter_CS"/>
</dbReference>
<dbReference type="InterPro" id="IPR036259">
    <property type="entry name" value="MFS_trans_sf"/>
</dbReference>
<feature type="transmembrane region" description="Helical" evidence="7">
    <location>
        <begin position="372"/>
        <end position="393"/>
    </location>
</feature>
<proteinExistence type="inferred from homology"/>
<organism evidence="9 10">
    <name type="scientific">Tessaracoccus lapidicaptus</name>
    <dbReference type="NCBI Taxonomy" id="1427523"/>
    <lineage>
        <taxon>Bacteria</taxon>
        <taxon>Bacillati</taxon>
        <taxon>Actinomycetota</taxon>
        <taxon>Actinomycetes</taxon>
        <taxon>Propionibacteriales</taxon>
        <taxon>Propionibacteriaceae</taxon>
        <taxon>Tessaracoccus</taxon>
    </lineage>
</organism>
<dbReference type="CDD" id="cd17325">
    <property type="entry name" value="MFS_MdtG_SLC18_like"/>
    <property type="match status" value="1"/>
</dbReference>
<evidence type="ECO:0000256" key="7">
    <source>
        <dbReference type="SAM" id="Phobius"/>
    </source>
</evidence>
<evidence type="ECO:0000256" key="4">
    <source>
        <dbReference type="ARBA" id="ARBA00022692"/>
    </source>
</evidence>
<keyword evidence="10" id="KW-1185">Reference proteome</keyword>
<dbReference type="InterPro" id="IPR050189">
    <property type="entry name" value="MFS_Efflux_Transporters"/>
</dbReference>
<evidence type="ECO:0000259" key="8">
    <source>
        <dbReference type="PROSITE" id="PS50850"/>
    </source>
</evidence>
<feature type="transmembrane region" description="Helical" evidence="7">
    <location>
        <begin position="285"/>
        <end position="303"/>
    </location>
</feature>
<dbReference type="Pfam" id="PF00083">
    <property type="entry name" value="Sugar_tr"/>
    <property type="match status" value="1"/>
</dbReference>
<evidence type="ECO:0000256" key="1">
    <source>
        <dbReference type="ARBA" id="ARBA00004651"/>
    </source>
</evidence>
<evidence type="ECO:0000256" key="5">
    <source>
        <dbReference type="ARBA" id="ARBA00022989"/>
    </source>
</evidence>
<evidence type="ECO:0000313" key="10">
    <source>
        <dbReference type="Proteomes" id="UP000093501"/>
    </source>
</evidence>
<evidence type="ECO:0000256" key="2">
    <source>
        <dbReference type="ARBA" id="ARBA00007520"/>
    </source>
</evidence>
<protein>
    <submittedName>
        <fullName evidence="9">Arabinose ABC transporter permease</fullName>
    </submittedName>
</protein>
<dbReference type="GO" id="GO:0005886">
    <property type="term" value="C:plasma membrane"/>
    <property type="evidence" value="ECO:0007669"/>
    <property type="project" value="UniProtKB-SubCell"/>
</dbReference>
<evidence type="ECO:0000256" key="3">
    <source>
        <dbReference type="ARBA" id="ARBA00022475"/>
    </source>
</evidence>
<dbReference type="GO" id="GO:0022857">
    <property type="term" value="F:transmembrane transporter activity"/>
    <property type="evidence" value="ECO:0007669"/>
    <property type="project" value="InterPro"/>
</dbReference>
<name>A0A1C0AM63_9ACTN</name>
<dbReference type="PROSITE" id="PS00216">
    <property type="entry name" value="SUGAR_TRANSPORT_1"/>
    <property type="match status" value="1"/>
</dbReference>
<gene>
    <name evidence="9" type="ORF">BCR15_04960</name>
</gene>
<evidence type="ECO:0000313" key="9">
    <source>
        <dbReference type="EMBL" id="OCL33972.1"/>
    </source>
</evidence>
<dbReference type="Gene3D" id="1.20.1720.10">
    <property type="entry name" value="Multidrug resistance protein D"/>
    <property type="match status" value="1"/>
</dbReference>
<feature type="transmembrane region" description="Helical" evidence="7">
    <location>
        <begin position="216"/>
        <end position="233"/>
    </location>
</feature>
<feature type="transmembrane region" description="Helical" evidence="7">
    <location>
        <begin position="51"/>
        <end position="70"/>
    </location>
</feature>
<keyword evidence="4 7" id="KW-0812">Transmembrane</keyword>
<comment type="similarity">
    <text evidence="2">Belongs to the major facilitator superfamily. TCR/Tet family.</text>
</comment>
<dbReference type="Pfam" id="PF07690">
    <property type="entry name" value="MFS_1"/>
    <property type="match status" value="1"/>
</dbReference>
<feature type="transmembrane region" description="Helical" evidence="7">
    <location>
        <begin position="82"/>
        <end position="107"/>
    </location>
</feature>
<reference evidence="10" key="1">
    <citation type="submission" date="2016-07" db="EMBL/GenBank/DDBJ databases">
        <authorList>
            <person name="Florea S."/>
            <person name="Webb J.S."/>
            <person name="Jaromczyk J."/>
            <person name="Schardl C.L."/>
        </authorList>
    </citation>
    <scope>NUCLEOTIDE SEQUENCE [LARGE SCALE GENOMIC DNA]</scope>
    <source>
        <strain evidence="10">IPBSL-7</strain>
    </source>
</reference>
<dbReference type="PROSITE" id="PS50850">
    <property type="entry name" value="MFS"/>
    <property type="match status" value="1"/>
</dbReference>
<dbReference type="EMBL" id="MBQD01000021">
    <property type="protein sequence ID" value="OCL33972.1"/>
    <property type="molecule type" value="Genomic_DNA"/>
</dbReference>
<feature type="transmembrane region" description="Helical" evidence="7">
    <location>
        <begin position="172"/>
        <end position="190"/>
    </location>
</feature>
<feature type="transmembrane region" description="Helical" evidence="7">
    <location>
        <begin position="113"/>
        <end position="132"/>
    </location>
</feature>
<dbReference type="InterPro" id="IPR011701">
    <property type="entry name" value="MFS"/>
</dbReference>
<keyword evidence="3" id="KW-1003">Cell membrane</keyword>
<dbReference type="AlphaFoldDB" id="A0A1C0AM63"/>
<comment type="subcellular location">
    <subcellularLocation>
        <location evidence="1">Cell membrane</location>
        <topology evidence="1">Multi-pass membrane protein</topology>
    </subcellularLocation>
</comment>
<dbReference type="SUPFAM" id="SSF103473">
    <property type="entry name" value="MFS general substrate transporter"/>
    <property type="match status" value="1"/>
</dbReference>
<evidence type="ECO:0000256" key="6">
    <source>
        <dbReference type="ARBA" id="ARBA00023136"/>
    </source>
</evidence>
<accession>A0A1C0AM63</accession>
<dbReference type="PANTHER" id="PTHR43124">
    <property type="entry name" value="PURINE EFFLUX PUMP PBUE"/>
    <property type="match status" value="1"/>
</dbReference>
<feature type="transmembrane region" description="Helical" evidence="7">
    <location>
        <begin position="239"/>
        <end position="264"/>
    </location>
</feature>
<dbReference type="PRINTS" id="PR01035">
    <property type="entry name" value="TCRTETA"/>
</dbReference>
<feature type="transmembrane region" description="Helical" evidence="7">
    <location>
        <begin position="144"/>
        <end position="166"/>
    </location>
</feature>
<keyword evidence="5 7" id="KW-1133">Transmembrane helix</keyword>
<keyword evidence="6 7" id="KW-0472">Membrane</keyword>
<dbReference type="PANTHER" id="PTHR43124:SF3">
    <property type="entry name" value="CHLORAMPHENICOL EFFLUX PUMP RV0191"/>
    <property type="match status" value="1"/>
</dbReference>
<dbReference type="InterPro" id="IPR005828">
    <property type="entry name" value="MFS_sugar_transport-like"/>
</dbReference>
<dbReference type="InterPro" id="IPR020846">
    <property type="entry name" value="MFS_dom"/>
</dbReference>
<sequence length="400" mass="41698">MEDTVKVATRRAPIPPEIWVLVASAMLIALGFGIVAPILPQFARSFDVGLMAASSIVSVFAFVRLVFAPVGGELVNRLGERWVYFVGLLIVGASSALSGLATDFWWLLVFRGLGGMGSVMFTVSSMALLVRLSPPAQRGHTSSLYGTAFLLGNILGPILGSAMQGLGLRIPFFIYAGAVFLAAGVVLVFLRGRAGGRPKAGEHQERMTLAEAMGMPYYRALLVTGFAHGWSNFGVRIALLPLMAAAVPTIGATAAGIALTLFALGNAVAQQATGRLVDRMGRRPFLVLGLAVSALATVFFGWVDSLWLFLALSALAGAGAALIAPASQALMADIIGANRNGGQALSTYSMSMDLGSIAGTLLAGAIADAVGFGWAFAVTGFVMAAAVVPWLLVKRRPGRR</sequence>
<feature type="transmembrane region" description="Helical" evidence="7">
    <location>
        <begin position="344"/>
        <end position="366"/>
    </location>
</feature>
<feature type="domain" description="Major facilitator superfamily (MFS) profile" evidence="8">
    <location>
        <begin position="17"/>
        <end position="397"/>
    </location>
</feature>
<dbReference type="InterPro" id="IPR001958">
    <property type="entry name" value="Tet-R_TetA/multi-R_MdtG-like"/>
</dbReference>